<dbReference type="Pfam" id="PF00728">
    <property type="entry name" value="Glyco_hydro_20"/>
    <property type="match status" value="1"/>
</dbReference>
<dbReference type="PRINTS" id="PR00738">
    <property type="entry name" value="GLHYDRLASE20"/>
</dbReference>
<evidence type="ECO:0000256" key="5">
    <source>
        <dbReference type="ARBA" id="ARBA00023180"/>
    </source>
</evidence>
<keyword evidence="3 9" id="KW-0732">Signal</keyword>
<keyword evidence="5" id="KW-0325">Glycoprotein</keyword>
<dbReference type="EMBL" id="QDEB01083224">
    <property type="protein sequence ID" value="RZC34074.1"/>
    <property type="molecule type" value="Genomic_DNA"/>
</dbReference>
<evidence type="ECO:0000313" key="13">
    <source>
        <dbReference type="Proteomes" id="UP000292052"/>
    </source>
</evidence>
<comment type="similarity">
    <text evidence="2 7">Belongs to the glycosyl hydrolase 20 family.</text>
</comment>
<gene>
    <name evidence="12" type="ORF">BDFB_010513</name>
</gene>
<sequence>MRWLLVLLLSISATNGLEYIFKPGPLIPATKGEVWPKPQREDKLDDGYFSVLPSFFRFALSKNSSTCATLTEALDRYRHLIVFNNRRVQKIYFKVRSCHEADANFLGYLTSLEVELTGKCDDEEFPSFEMNEEYTLNVTSATQKLTSSTVWGILRGLETFSQLIYLTDDYSCHRVETTQIHDYPRFAHRGLLLDTSRHYHTKESILQLLDAMSYNKMNVFHWHITDDYSFPYVSINFPELSQKGAFHPTLMVYDQKFVKEVQEYARKRGIRVLVEFDTPGHTLSWGLAKPDLLTKCVNVPRLELGPIDPTKNSSYEFVFKLFDEIKEVFRDKYTHLGGDEVDFACWESNPEVNQFMVDRDIADYSALQSYYIQKLIDYVSSIGLKSIVWEEVFTHNATLPETTVVNVWKSDDPQSVLDQVTKAGHPAIISSYWYLDILQTGGDWLKFYNADPWDFPGTDQQKALVLGAEACMWSEVVDSNNLESRVWPRASAAAERFWSAQAPKQPALLEEVWPVASRLQEQTCRMNRRGINAQPPTGPSVCF</sequence>
<evidence type="ECO:0000256" key="3">
    <source>
        <dbReference type="ARBA" id="ARBA00022729"/>
    </source>
</evidence>
<evidence type="ECO:0000259" key="11">
    <source>
        <dbReference type="Pfam" id="PF14845"/>
    </source>
</evidence>
<dbReference type="SUPFAM" id="SSF51445">
    <property type="entry name" value="(Trans)glycosidases"/>
    <property type="match status" value="1"/>
</dbReference>
<dbReference type="GO" id="GO:0006689">
    <property type="term" value="P:ganglioside catabolic process"/>
    <property type="evidence" value="ECO:0007669"/>
    <property type="project" value="TreeGrafter"/>
</dbReference>
<keyword evidence="6 7" id="KW-0326">Glycosidase</keyword>
<comment type="caution">
    <text evidence="12">The sequence shown here is derived from an EMBL/GenBank/DDBJ whole genome shotgun (WGS) entry which is preliminary data.</text>
</comment>
<dbReference type="InterPro" id="IPR029019">
    <property type="entry name" value="HEX_eukaryotic_N"/>
</dbReference>
<dbReference type="InterPro" id="IPR025705">
    <property type="entry name" value="Beta_hexosaminidase_sua/sub"/>
</dbReference>
<dbReference type="AlphaFoldDB" id="A0A482VMZ4"/>
<comment type="catalytic activity">
    <reaction evidence="1 7">
        <text>Hydrolysis of terminal non-reducing N-acetyl-D-hexosamine residues in N-acetyl-beta-D-hexosaminides.</text>
        <dbReference type="EC" id="3.2.1.52"/>
    </reaction>
</comment>
<dbReference type="Gene3D" id="3.30.379.10">
    <property type="entry name" value="Chitobiase/beta-hexosaminidase domain 2-like"/>
    <property type="match status" value="1"/>
</dbReference>
<evidence type="ECO:0000256" key="4">
    <source>
        <dbReference type="ARBA" id="ARBA00022801"/>
    </source>
</evidence>
<dbReference type="InterPro" id="IPR029018">
    <property type="entry name" value="Hex-like_dom2"/>
</dbReference>
<evidence type="ECO:0000256" key="2">
    <source>
        <dbReference type="ARBA" id="ARBA00006285"/>
    </source>
</evidence>
<dbReference type="CDD" id="cd06562">
    <property type="entry name" value="GH20_HexA_HexB-like"/>
    <property type="match status" value="1"/>
</dbReference>
<dbReference type="GO" id="GO:0005975">
    <property type="term" value="P:carbohydrate metabolic process"/>
    <property type="evidence" value="ECO:0007669"/>
    <property type="project" value="InterPro"/>
</dbReference>
<dbReference type="GO" id="GO:0016020">
    <property type="term" value="C:membrane"/>
    <property type="evidence" value="ECO:0007669"/>
    <property type="project" value="TreeGrafter"/>
</dbReference>
<dbReference type="SUPFAM" id="SSF55545">
    <property type="entry name" value="beta-N-acetylhexosaminidase-like domain"/>
    <property type="match status" value="1"/>
</dbReference>
<dbReference type="Proteomes" id="UP000292052">
    <property type="component" value="Unassembled WGS sequence"/>
</dbReference>
<evidence type="ECO:0000256" key="8">
    <source>
        <dbReference type="PIRSR" id="PIRSR001093-1"/>
    </source>
</evidence>
<evidence type="ECO:0000256" key="6">
    <source>
        <dbReference type="ARBA" id="ARBA00023295"/>
    </source>
</evidence>
<dbReference type="PANTHER" id="PTHR22600:SF21">
    <property type="entry name" value="BETA-HEXOSAMINIDASE A"/>
    <property type="match status" value="1"/>
</dbReference>
<dbReference type="Pfam" id="PF14845">
    <property type="entry name" value="Glycohydro_20b2"/>
    <property type="match status" value="1"/>
</dbReference>
<feature type="domain" description="Glycoside hydrolase family 20 catalytic" evidence="10">
    <location>
        <begin position="186"/>
        <end position="500"/>
    </location>
</feature>
<feature type="signal peptide" evidence="9">
    <location>
        <begin position="1"/>
        <end position="16"/>
    </location>
</feature>
<protein>
    <recommendedName>
        <fullName evidence="7">Beta-hexosaminidase</fullName>
        <ecNumber evidence="7">3.2.1.52</ecNumber>
    </recommendedName>
</protein>
<evidence type="ECO:0000259" key="10">
    <source>
        <dbReference type="Pfam" id="PF00728"/>
    </source>
</evidence>
<evidence type="ECO:0000256" key="1">
    <source>
        <dbReference type="ARBA" id="ARBA00001231"/>
    </source>
</evidence>
<dbReference type="Gene3D" id="3.20.20.80">
    <property type="entry name" value="Glycosidases"/>
    <property type="match status" value="1"/>
</dbReference>
<evidence type="ECO:0000313" key="12">
    <source>
        <dbReference type="EMBL" id="RZC34074.1"/>
    </source>
</evidence>
<dbReference type="GO" id="GO:0005764">
    <property type="term" value="C:lysosome"/>
    <property type="evidence" value="ECO:0007669"/>
    <property type="project" value="TreeGrafter"/>
</dbReference>
<keyword evidence="4 7" id="KW-0378">Hydrolase</keyword>
<accession>A0A482VMZ4</accession>
<dbReference type="EC" id="3.2.1.52" evidence="7"/>
<dbReference type="GO" id="GO:0004563">
    <property type="term" value="F:beta-N-acetylhexosaminidase activity"/>
    <property type="evidence" value="ECO:0007669"/>
    <property type="project" value="UniProtKB-EC"/>
</dbReference>
<evidence type="ECO:0000256" key="7">
    <source>
        <dbReference type="PIRNR" id="PIRNR001093"/>
    </source>
</evidence>
<organism evidence="12 13">
    <name type="scientific">Asbolus verrucosus</name>
    <name type="common">Desert ironclad beetle</name>
    <dbReference type="NCBI Taxonomy" id="1661398"/>
    <lineage>
        <taxon>Eukaryota</taxon>
        <taxon>Metazoa</taxon>
        <taxon>Ecdysozoa</taxon>
        <taxon>Arthropoda</taxon>
        <taxon>Hexapoda</taxon>
        <taxon>Insecta</taxon>
        <taxon>Pterygota</taxon>
        <taxon>Neoptera</taxon>
        <taxon>Endopterygota</taxon>
        <taxon>Coleoptera</taxon>
        <taxon>Polyphaga</taxon>
        <taxon>Cucujiformia</taxon>
        <taxon>Tenebrionidae</taxon>
        <taxon>Pimeliinae</taxon>
        <taxon>Asbolus</taxon>
    </lineage>
</organism>
<dbReference type="FunFam" id="3.20.20.80:FF:000063">
    <property type="entry name" value="Beta-hexosaminidase"/>
    <property type="match status" value="1"/>
</dbReference>
<dbReference type="STRING" id="1661398.A0A482VMZ4"/>
<dbReference type="GO" id="GO:0030203">
    <property type="term" value="P:glycosaminoglycan metabolic process"/>
    <property type="evidence" value="ECO:0007669"/>
    <property type="project" value="TreeGrafter"/>
</dbReference>
<keyword evidence="13" id="KW-1185">Reference proteome</keyword>
<dbReference type="InterPro" id="IPR015883">
    <property type="entry name" value="Glyco_hydro_20_cat"/>
</dbReference>
<dbReference type="OrthoDB" id="428480at2759"/>
<name>A0A482VMZ4_ASBVE</name>
<proteinExistence type="inferred from homology"/>
<feature type="active site" description="Proton donor" evidence="8">
    <location>
        <position position="340"/>
    </location>
</feature>
<dbReference type="PIRSF" id="PIRSF001093">
    <property type="entry name" value="B-hxosamndse_ab_euk"/>
    <property type="match status" value="1"/>
</dbReference>
<dbReference type="PANTHER" id="PTHR22600">
    <property type="entry name" value="BETA-HEXOSAMINIDASE"/>
    <property type="match status" value="1"/>
</dbReference>
<evidence type="ECO:0000256" key="9">
    <source>
        <dbReference type="SAM" id="SignalP"/>
    </source>
</evidence>
<reference evidence="12 13" key="1">
    <citation type="submission" date="2017-03" db="EMBL/GenBank/DDBJ databases">
        <title>Genome of the blue death feigning beetle - Asbolus verrucosus.</title>
        <authorList>
            <person name="Rider S.D."/>
        </authorList>
    </citation>
    <scope>NUCLEOTIDE SEQUENCE [LARGE SCALE GENOMIC DNA]</scope>
    <source>
        <strain evidence="12">Butters</strain>
        <tissue evidence="12">Head and leg muscle</tissue>
    </source>
</reference>
<dbReference type="InterPro" id="IPR017853">
    <property type="entry name" value="GH"/>
</dbReference>
<feature type="chain" id="PRO_5019834576" description="Beta-hexosaminidase" evidence="9">
    <location>
        <begin position="17"/>
        <end position="543"/>
    </location>
</feature>
<feature type="domain" description="Beta-hexosaminidase eukaryotic type N-terminal" evidence="11">
    <location>
        <begin position="34"/>
        <end position="163"/>
    </location>
</feature>